<dbReference type="GO" id="GO:0004345">
    <property type="term" value="F:glucose-6-phosphate dehydrogenase activity"/>
    <property type="evidence" value="ECO:0007669"/>
    <property type="project" value="UniProtKB-EC"/>
</dbReference>
<dbReference type="Pfam" id="PF02781">
    <property type="entry name" value="G6PD_C"/>
    <property type="match status" value="1"/>
</dbReference>
<feature type="domain" description="Glucose-6-phosphate dehydrogenase C-terminal" evidence="10">
    <location>
        <begin position="356"/>
        <end position="650"/>
    </location>
</feature>
<name>A0A835N4L6_9ROSI</name>
<dbReference type="EC" id="1.1.1.49" evidence="8"/>
<comment type="function">
    <text evidence="8">Catalyzes the rate-limiting step of the oxidative pentose-phosphate pathway, which represents a route for the dissimilation of carbohydrates besides glycolysis.</text>
</comment>
<evidence type="ECO:0000313" key="12">
    <source>
        <dbReference type="Proteomes" id="UP000657918"/>
    </source>
</evidence>
<dbReference type="InterPro" id="IPR001282">
    <property type="entry name" value="G6P_DH"/>
</dbReference>
<dbReference type="GO" id="GO:0009570">
    <property type="term" value="C:chloroplast stroma"/>
    <property type="evidence" value="ECO:0007669"/>
    <property type="project" value="TreeGrafter"/>
</dbReference>
<dbReference type="InterPro" id="IPR036291">
    <property type="entry name" value="NAD(P)-bd_dom_sf"/>
</dbReference>
<evidence type="ECO:0000256" key="7">
    <source>
        <dbReference type="ARBA" id="ARBA00048749"/>
    </source>
</evidence>
<accession>A0A835N4L6</accession>
<dbReference type="Gene3D" id="3.40.50.720">
    <property type="entry name" value="NAD(P)-binding Rossmann-like Domain"/>
    <property type="match status" value="2"/>
</dbReference>
<reference evidence="11 12" key="1">
    <citation type="submission" date="2020-10" db="EMBL/GenBank/DDBJ databases">
        <title>Plant Genome Project.</title>
        <authorList>
            <person name="Zhang R.-G."/>
        </authorList>
    </citation>
    <scope>NUCLEOTIDE SEQUENCE [LARGE SCALE GENOMIC DNA]</scope>
    <source>
        <strain evidence="11">FAFU-HL-1</strain>
        <tissue evidence="11">Leaf</tissue>
    </source>
</reference>
<evidence type="ECO:0000256" key="3">
    <source>
        <dbReference type="ARBA" id="ARBA00022526"/>
    </source>
</evidence>
<dbReference type="PRINTS" id="PR00079">
    <property type="entry name" value="G6PDHDRGNASE"/>
</dbReference>
<dbReference type="Pfam" id="PF00479">
    <property type="entry name" value="G6PD_N"/>
    <property type="match status" value="2"/>
</dbReference>
<dbReference type="SUPFAM" id="SSF55347">
    <property type="entry name" value="Glyceraldehyde-3-phosphate dehydrogenase-like, C-terminal domain"/>
    <property type="match status" value="1"/>
</dbReference>
<evidence type="ECO:0000313" key="11">
    <source>
        <dbReference type="EMBL" id="KAF9686157.1"/>
    </source>
</evidence>
<keyword evidence="12" id="KW-1185">Reference proteome</keyword>
<gene>
    <name evidence="11" type="ORF">SADUNF_Sadunf03G0129300</name>
</gene>
<comment type="caution">
    <text evidence="11">The sequence shown here is derived from an EMBL/GenBank/DDBJ whole genome shotgun (WGS) entry which is preliminary data.</text>
</comment>
<feature type="domain" description="Glucose-6-phosphate dehydrogenase NAD-binding" evidence="9">
    <location>
        <begin position="266"/>
        <end position="353"/>
    </location>
</feature>
<dbReference type="PROSITE" id="PS00069">
    <property type="entry name" value="G6P_DEHYDROGENASE"/>
    <property type="match status" value="1"/>
</dbReference>
<evidence type="ECO:0000256" key="2">
    <source>
        <dbReference type="ARBA" id="ARBA00009975"/>
    </source>
</evidence>
<dbReference type="FunFam" id="3.30.360.10:FF:000018">
    <property type="entry name" value="Glucose-6-phosphate 1-dehydrogenase"/>
    <property type="match status" value="1"/>
</dbReference>
<dbReference type="PANTHER" id="PTHR23429">
    <property type="entry name" value="GLUCOSE-6-PHOSPHATE 1-DEHYDROGENASE G6PD"/>
    <property type="match status" value="1"/>
</dbReference>
<dbReference type="GO" id="GO:0009051">
    <property type="term" value="P:pentose-phosphate shunt, oxidative branch"/>
    <property type="evidence" value="ECO:0007669"/>
    <property type="project" value="UniProtKB-ARBA"/>
</dbReference>
<evidence type="ECO:0000256" key="4">
    <source>
        <dbReference type="ARBA" id="ARBA00022857"/>
    </source>
</evidence>
<evidence type="ECO:0000256" key="8">
    <source>
        <dbReference type="RuleBase" id="RU362120"/>
    </source>
</evidence>
<dbReference type="GO" id="GO:0006006">
    <property type="term" value="P:glucose metabolic process"/>
    <property type="evidence" value="ECO:0007669"/>
    <property type="project" value="UniProtKB-KW"/>
</dbReference>
<comment type="catalytic activity">
    <reaction evidence="7 8">
        <text>D-glucose 6-phosphate + NADP(+) = 6-phospho-D-glucono-1,5-lactone + NADPH + H(+)</text>
        <dbReference type="Rhea" id="RHEA:15841"/>
        <dbReference type="ChEBI" id="CHEBI:15378"/>
        <dbReference type="ChEBI" id="CHEBI:57783"/>
        <dbReference type="ChEBI" id="CHEBI:57955"/>
        <dbReference type="ChEBI" id="CHEBI:58349"/>
        <dbReference type="ChEBI" id="CHEBI:61548"/>
        <dbReference type="EC" id="1.1.1.49"/>
    </reaction>
</comment>
<evidence type="ECO:0000256" key="5">
    <source>
        <dbReference type="ARBA" id="ARBA00023002"/>
    </source>
</evidence>
<dbReference type="EMBL" id="JADGMS010000003">
    <property type="protein sequence ID" value="KAF9686157.1"/>
    <property type="molecule type" value="Genomic_DNA"/>
</dbReference>
<dbReference type="InterPro" id="IPR022675">
    <property type="entry name" value="G6P_DH_C"/>
</dbReference>
<organism evidence="11 12">
    <name type="scientific">Salix dunnii</name>
    <dbReference type="NCBI Taxonomy" id="1413687"/>
    <lineage>
        <taxon>Eukaryota</taxon>
        <taxon>Viridiplantae</taxon>
        <taxon>Streptophyta</taxon>
        <taxon>Embryophyta</taxon>
        <taxon>Tracheophyta</taxon>
        <taxon>Spermatophyta</taxon>
        <taxon>Magnoliopsida</taxon>
        <taxon>eudicotyledons</taxon>
        <taxon>Gunneridae</taxon>
        <taxon>Pentapetalae</taxon>
        <taxon>rosids</taxon>
        <taxon>fabids</taxon>
        <taxon>Malpighiales</taxon>
        <taxon>Salicaceae</taxon>
        <taxon>Saliceae</taxon>
        <taxon>Salix</taxon>
    </lineage>
</organism>
<feature type="domain" description="Glucose-6-phosphate dehydrogenase NAD-binding" evidence="9">
    <location>
        <begin position="109"/>
        <end position="206"/>
    </location>
</feature>
<comment type="similarity">
    <text evidence="2 8">Belongs to the glucose-6-phosphate dehydrogenase family.</text>
</comment>
<keyword evidence="4 8" id="KW-0521">NADP</keyword>
<protein>
    <recommendedName>
        <fullName evidence="8">Glucose-6-phosphate 1-dehydrogenase</fullName>
        <ecNumber evidence="8">1.1.1.49</ecNumber>
    </recommendedName>
</protein>
<evidence type="ECO:0000259" key="10">
    <source>
        <dbReference type="Pfam" id="PF02781"/>
    </source>
</evidence>
<evidence type="ECO:0000256" key="6">
    <source>
        <dbReference type="ARBA" id="ARBA00023277"/>
    </source>
</evidence>
<dbReference type="NCBIfam" id="TIGR00871">
    <property type="entry name" value="zwf"/>
    <property type="match status" value="1"/>
</dbReference>
<dbReference type="InterPro" id="IPR022674">
    <property type="entry name" value="G6P_DH_NAD-bd"/>
</dbReference>
<proteinExistence type="inferred from homology"/>
<dbReference type="AlphaFoldDB" id="A0A835N4L6"/>
<evidence type="ECO:0000259" key="9">
    <source>
        <dbReference type="Pfam" id="PF00479"/>
    </source>
</evidence>
<dbReference type="OrthoDB" id="60984at2759"/>
<dbReference type="Proteomes" id="UP000657918">
    <property type="component" value="Unassembled WGS sequence"/>
</dbReference>
<sequence length="657" mass="74673">MATHSYSLLPSSSSSSIHGHNHQRLNFSSYIAKRVLPAKVSFHSRRNYHLNLALMQDVAVATPATPVENETPFKKLRGGFLSSVPSTQELKEAASFDVNKDESTVSITVVGASGDLAKKKIFPALFALYYEGCLPKHFTIFGYARSKMTDAELRNMVSKTLACRIDKRENCDEKIDQFLKRCFYHSGQYDSQENFAELDKKLKEHEVMGVWECLAKFSFPSVVMWIGGLSDKNITSDYWSQMDTALLLSEDIPSTFRNEKQRLQCMKELNVQGGRVSNRLFYLSIPPNIFIDAVKCTSSSASSGLGWTRVIVEKPFGRDSDSSAALTKALKQYLEEDQIFRIDHYLGKELVENLSVLRFSNLIFEPLWSRQYIRNVQLIFSEDFGTEGRGGYFDNYGILRDIMQNHLLQILALFAMETPVSLEAEDIRNEKVKVLRSMRPLQLEDVVVGQYKSHTKGGVTYPAYTDDNTVPKGSLTPTFAAAALFIDNARWDGVPFLMKAGKALHKKRAEIRVQFRHVPGNLYNQNFETDLDQATNELVIRVQPDEAIDLKINNKVPGLGMRLDHSNLNLHYAERYSKEIPDAYERLLLDAIEGERRLFIRSDELDAAWALFTPVLKELEEKNIIPEYYPYGSRGPVGAHYLAARYNVRWGDIGIEQ</sequence>
<evidence type="ECO:0000256" key="1">
    <source>
        <dbReference type="ARBA" id="ARBA00004937"/>
    </source>
</evidence>
<keyword evidence="5 8" id="KW-0560">Oxidoreductase</keyword>
<dbReference type="Gene3D" id="3.30.360.10">
    <property type="entry name" value="Dihydrodipicolinate Reductase, domain 2"/>
    <property type="match status" value="1"/>
</dbReference>
<keyword evidence="6 8" id="KW-0119">Carbohydrate metabolism</keyword>
<keyword evidence="3 8" id="KW-0313">Glucose metabolism</keyword>
<dbReference type="SUPFAM" id="SSF51735">
    <property type="entry name" value="NAD(P)-binding Rossmann-fold domains"/>
    <property type="match status" value="2"/>
</dbReference>
<dbReference type="GO" id="GO:0050661">
    <property type="term" value="F:NADP binding"/>
    <property type="evidence" value="ECO:0007669"/>
    <property type="project" value="InterPro"/>
</dbReference>
<dbReference type="InterPro" id="IPR019796">
    <property type="entry name" value="G6P_DH_AS"/>
</dbReference>
<comment type="pathway">
    <text evidence="1 8">Carbohydrate degradation; pentose phosphate pathway; D-ribulose 5-phosphate from D-glucose 6-phosphate (oxidative stage): step 1/3.</text>
</comment>
<dbReference type="UniPathway" id="UPA00115">
    <property type="reaction ID" value="UER00408"/>
</dbReference>
<dbReference type="PANTHER" id="PTHR23429:SF11">
    <property type="entry name" value="GLUCOSE-6-PHOSPHATE 1-DEHYDROGENASE 2, CHLOROPLASTIC"/>
    <property type="match status" value="1"/>
</dbReference>
<dbReference type="HAMAP" id="MF_00966">
    <property type="entry name" value="G6PD"/>
    <property type="match status" value="1"/>
</dbReference>